<dbReference type="OrthoDB" id="7179992at2759"/>
<evidence type="ECO:0000256" key="7">
    <source>
        <dbReference type="ARBA" id="ARBA00023170"/>
    </source>
</evidence>
<comment type="caution">
    <text evidence="10">The sequence shown here is derived from an EMBL/GenBank/DDBJ whole genome shotgun (WGS) entry which is preliminary data.</text>
</comment>
<comment type="caution">
    <text evidence="9">Lacks conserved residue(s) required for the propagation of feature annotation.</text>
</comment>
<keyword evidence="2 9" id="KW-0716">Sensory transduction</keyword>
<dbReference type="InterPro" id="IPR004117">
    <property type="entry name" value="7tm6_olfct_rcpt"/>
</dbReference>
<evidence type="ECO:0000313" key="10">
    <source>
        <dbReference type="EMBL" id="CAF4784491.1"/>
    </source>
</evidence>
<proteinExistence type="inferred from homology"/>
<comment type="similarity">
    <text evidence="9">Belongs to the insect chemoreceptor superfamily. Heteromeric odorant receptor channel (TC 1.A.69) family.</text>
</comment>
<keyword evidence="11" id="KW-1185">Reference proteome</keyword>
<sequence length="399" mass="46255">MSENQALKEIYNTLKLCDFCTRKIGLTFKATSNKLFRKLWTNLWFFISGLILFLMVAGEINYVINKLVTSSSVVDFVSGLHIAGYDTMSFGKLLTLWYKKDTFKHLLIELADIWPMSERDKEAVEIKRKKLSRLRIAQFWYAFWNILGLWLYNLTPIVVYLYHKIQGAPAYLDYIWHLSYPFDKTKPVYHEIVFVFEMYGGVVSVWSMLGSDILFMTMSSHISMLLELLQLKIRTLSYIQPSNKNNSYEDIVSVVKTHQKLIKYGNDLEDAFSMVNLINVLLSSVNICCVVFNILLEPWMAMSNKFFLGAALTQVGILCWYADDIYTASTGVAEAVYESTWYHSDTRSRGALLIMMQRSQKPLYFTAMKFSSITMKTYSSILTSSYSYFALLYTVYRSD</sequence>
<evidence type="ECO:0000256" key="2">
    <source>
        <dbReference type="ARBA" id="ARBA00022606"/>
    </source>
</evidence>
<dbReference type="Pfam" id="PF02949">
    <property type="entry name" value="7tm_6"/>
    <property type="match status" value="1"/>
</dbReference>
<organism evidence="10 11">
    <name type="scientific">Pieris macdunnoughi</name>
    <dbReference type="NCBI Taxonomy" id="345717"/>
    <lineage>
        <taxon>Eukaryota</taxon>
        <taxon>Metazoa</taxon>
        <taxon>Ecdysozoa</taxon>
        <taxon>Arthropoda</taxon>
        <taxon>Hexapoda</taxon>
        <taxon>Insecta</taxon>
        <taxon>Pterygota</taxon>
        <taxon>Neoptera</taxon>
        <taxon>Endopterygota</taxon>
        <taxon>Lepidoptera</taxon>
        <taxon>Glossata</taxon>
        <taxon>Ditrysia</taxon>
        <taxon>Papilionoidea</taxon>
        <taxon>Pieridae</taxon>
        <taxon>Pierinae</taxon>
        <taxon>Pieris</taxon>
    </lineage>
</organism>
<keyword evidence="7 9" id="KW-0675">Receptor</keyword>
<keyword evidence="5 9" id="KW-1133">Transmembrane helix</keyword>
<keyword evidence="6 9" id="KW-0472">Membrane</keyword>
<dbReference type="Proteomes" id="UP000663880">
    <property type="component" value="Unassembled WGS sequence"/>
</dbReference>
<feature type="transmembrane region" description="Helical" evidence="9">
    <location>
        <begin position="378"/>
        <end position="396"/>
    </location>
</feature>
<protein>
    <recommendedName>
        <fullName evidence="9">Odorant receptor</fullName>
    </recommendedName>
</protein>
<dbReference type="GO" id="GO:0005886">
    <property type="term" value="C:plasma membrane"/>
    <property type="evidence" value="ECO:0007669"/>
    <property type="project" value="UniProtKB-SubCell"/>
</dbReference>
<keyword evidence="3 9" id="KW-0812">Transmembrane</keyword>
<gene>
    <name evidence="10" type="ORF">PMACD_LOCUS2524</name>
</gene>
<evidence type="ECO:0000256" key="9">
    <source>
        <dbReference type="RuleBase" id="RU351113"/>
    </source>
</evidence>
<name>A0A821NBT7_9NEOP</name>
<evidence type="ECO:0000256" key="6">
    <source>
        <dbReference type="ARBA" id="ARBA00023136"/>
    </source>
</evidence>
<dbReference type="EMBL" id="CAJOBZ010000004">
    <property type="protein sequence ID" value="CAF4784491.1"/>
    <property type="molecule type" value="Genomic_DNA"/>
</dbReference>
<dbReference type="GO" id="GO:0007165">
    <property type="term" value="P:signal transduction"/>
    <property type="evidence" value="ECO:0007669"/>
    <property type="project" value="UniProtKB-KW"/>
</dbReference>
<keyword evidence="4 9" id="KW-0552">Olfaction</keyword>
<evidence type="ECO:0000256" key="8">
    <source>
        <dbReference type="ARBA" id="ARBA00023224"/>
    </source>
</evidence>
<dbReference type="PANTHER" id="PTHR21137:SF44">
    <property type="entry name" value="ODORANT RECEPTOR 13A-RELATED"/>
    <property type="match status" value="1"/>
</dbReference>
<reference evidence="10" key="1">
    <citation type="submission" date="2021-02" db="EMBL/GenBank/DDBJ databases">
        <authorList>
            <person name="Steward A R."/>
        </authorList>
    </citation>
    <scope>NUCLEOTIDE SEQUENCE</scope>
</reference>
<dbReference type="GO" id="GO:0004984">
    <property type="term" value="F:olfactory receptor activity"/>
    <property type="evidence" value="ECO:0007669"/>
    <property type="project" value="InterPro"/>
</dbReference>
<feature type="transmembrane region" description="Helical" evidence="9">
    <location>
        <begin position="277"/>
        <end position="296"/>
    </location>
</feature>
<dbReference type="GO" id="GO:0005549">
    <property type="term" value="F:odorant binding"/>
    <property type="evidence" value="ECO:0007669"/>
    <property type="project" value="InterPro"/>
</dbReference>
<feature type="transmembrane region" description="Helical" evidence="9">
    <location>
        <begin position="139"/>
        <end position="162"/>
    </location>
</feature>
<evidence type="ECO:0000256" key="4">
    <source>
        <dbReference type="ARBA" id="ARBA00022725"/>
    </source>
</evidence>
<comment type="subcellular location">
    <subcellularLocation>
        <location evidence="9">Cell membrane</location>
        <topology evidence="9">Multi-pass membrane protein</topology>
    </subcellularLocation>
    <subcellularLocation>
        <location evidence="1">Membrane</location>
        <topology evidence="1">Multi-pass membrane protein</topology>
    </subcellularLocation>
</comment>
<dbReference type="AlphaFoldDB" id="A0A821NBT7"/>
<accession>A0A821NBT7</accession>
<evidence type="ECO:0000256" key="1">
    <source>
        <dbReference type="ARBA" id="ARBA00004141"/>
    </source>
</evidence>
<feature type="transmembrane region" description="Helical" evidence="9">
    <location>
        <begin position="43"/>
        <end position="64"/>
    </location>
</feature>
<evidence type="ECO:0000256" key="3">
    <source>
        <dbReference type="ARBA" id="ARBA00022692"/>
    </source>
</evidence>
<evidence type="ECO:0000256" key="5">
    <source>
        <dbReference type="ARBA" id="ARBA00022989"/>
    </source>
</evidence>
<keyword evidence="8 9" id="KW-0807">Transducer</keyword>
<feature type="transmembrane region" description="Helical" evidence="9">
    <location>
        <begin position="188"/>
        <end position="206"/>
    </location>
</feature>
<evidence type="ECO:0000313" key="11">
    <source>
        <dbReference type="Proteomes" id="UP000663880"/>
    </source>
</evidence>
<dbReference type="PANTHER" id="PTHR21137">
    <property type="entry name" value="ODORANT RECEPTOR"/>
    <property type="match status" value="1"/>
</dbReference>